<accession>A0A4C1UB46</accession>
<dbReference type="Proteomes" id="UP000299102">
    <property type="component" value="Unassembled WGS sequence"/>
</dbReference>
<proteinExistence type="predicted"/>
<sequence>METNGRLLQSTFVGAETKIHDTARDALAVCATESSDNRFTLRSQRKFNLTLARGSQLFLDLSLPLNASAQHASDHSI</sequence>
<reference evidence="1 2" key="1">
    <citation type="journal article" date="2019" name="Commun. Biol.">
        <title>The bagworm genome reveals a unique fibroin gene that provides high tensile strength.</title>
        <authorList>
            <person name="Kono N."/>
            <person name="Nakamura H."/>
            <person name="Ohtoshi R."/>
            <person name="Tomita M."/>
            <person name="Numata K."/>
            <person name="Arakawa K."/>
        </authorList>
    </citation>
    <scope>NUCLEOTIDE SEQUENCE [LARGE SCALE GENOMIC DNA]</scope>
</reference>
<dbReference type="EMBL" id="BGZK01000151">
    <property type="protein sequence ID" value="GBP23549.1"/>
    <property type="molecule type" value="Genomic_DNA"/>
</dbReference>
<comment type="caution">
    <text evidence="1">The sequence shown here is derived from an EMBL/GenBank/DDBJ whole genome shotgun (WGS) entry which is preliminary data.</text>
</comment>
<name>A0A4C1UB46_EUMVA</name>
<evidence type="ECO:0000313" key="2">
    <source>
        <dbReference type="Proteomes" id="UP000299102"/>
    </source>
</evidence>
<dbReference type="AlphaFoldDB" id="A0A4C1UB46"/>
<evidence type="ECO:0000313" key="1">
    <source>
        <dbReference type="EMBL" id="GBP23549.1"/>
    </source>
</evidence>
<protein>
    <submittedName>
        <fullName evidence="1">Uncharacterized protein</fullName>
    </submittedName>
</protein>
<keyword evidence="2" id="KW-1185">Reference proteome</keyword>
<organism evidence="1 2">
    <name type="scientific">Eumeta variegata</name>
    <name type="common">Bagworm moth</name>
    <name type="synonym">Eumeta japonica</name>
    <dbReference type="NCBI Taxonomy" id="151549"/>
    <lineage>
        <taxon>Eukaryota</taxon>
        <taxon>Metazoa</taxon>
        <taxon>Ecdysozoa</taxon>
        <taxon>Arthropoda</taxon>
        <taxon>Hexapoda</taxon>
        <taxon>Insecta</taxon>
        <taxon>Pterygota</taxon>
        <taxon>Neoptera</taxon>
        <taxon>Endopterygota</taxon>
        <taxon>Lepidoptera</taxon>
        <taxon>Glossata</taxon>
        <taxon>Ditrysia</taxon>
        <taxon>Tineoidea</taxon>
        <taxon>Psychidae</taxon>
        <taxon>Oiketicinae</taxon>
        <taxon>Eumeta</taxon>
    </lineage>
</organism>
<gene>
    <name evidence="1" type="ORF">EVAR_12832_1</name>
</gene>